<evidence type="ECO:0000313" key="2">
    <source>
        <dbReference type="EMBL" id="AOO11592.1"/>
    </source>
</evidence>
<dbReference type="EMBL" id="KX349294">
    <property type="protein sequence ID" value="AOO12293.1"/>
    <property type="molecule type" value="Genomic_DNA"/>
</dbReference>
<dbReference type="Proteomes" id="UP000226130">
    <property type="component" value="Segment"/>
</dbReference>
<dbReference type="EMBL" id="KX349293">
    <property type="protein sequence ID" value="AOO12057.1"/>
    <property type="molecule type" value="Genomic_DNA"/>
</dbReference>
<keyword evidence="1" id="KW-0175">Coiled coil</keyword>
<evidence type="ECO:0000313" key="5">
    <source>
        <dbReference type="EMBL" id="AOO12758.1"/>
    </source>
</evidence>
<feature type="coiled-coil region" evidence="1">
    <location>
        <begin position="7"/>
        <end position="34"/>
    </location>
</feature>
<proteinExistence type="predicted"/>
<evidence type="ECO:0000313" key="7">
    <source>
        <dbReference type="Proteomes" id="UP000223571"/>
    </source>
</evidence>
<dbReference type="Proteomes" id="UP000223571">
    <property type="component" value="Segment"/>
</dbReference>
<gene>
    <name evidence="2" type="ORF">ES420910_111</name>
    <name evidence="3" type="ORF">Np200711_111</name>
    <name evidence="4" type="ORF">Np420711_111</name>
    <name evidence="5" type="ORF">Sn130910_111</name>
</gene>
<sequence length="61" mass="6916">MDTEQLKKNFDDQLAQTLKQIGELKENLKKAEEYKLKLEGGLETLLMLNPPEEEAAEAPAE</sequence>
<accession>A0A1D7SGE9</accession>
<organism evidence="5 7">
    <name type="scientific">Cyanophage S-RIM44</name>
    <dbReference type="NCBI Taxonomy" id="1278485"/>
    <lineage>
        <taxon>Viruses</taxon>
        <taxon>Duplodnaviria</taxon>
        <taxon>Heunggongvirae</taxon>
        <taxon>Uroviricota</taxon>
        <taxon>Caudoviricetes</taxon>
        <taxon>Pantevenvirales</taxon>
        <taxon>Kyanoviridae</taxon>
        <taxon>Vellamovirus</taxon>
        <taxon>Vellamovirus rhodeisland44</taxon>
    </lineage>
</organism>
<evidence type="ECO:0000313" key="6">
    <source>
        <dbReference type="Proteomes" id="UP000221709"/>
    </source>
</evidence>
<evidence type="ECO:0000256" key="1">
    <source>
        <dbReference type="SAM" id="Coils"/>
    </source>
</evidence>
<name>A0A1D7SGE9_9CAUD</name>
<evidence type="ECO:0000313" key="4">
    <source>
        <dbReference type="EMBL" id="AOO12293.1"/>
    </source>
</evidence>
<dbReference type="Proteomes" id="UP000221709">
    <property type="component" value="Segment"/>
</dbReference>
<evidence type="ECO:0000313" key="3">
    <source>
        <dbReference type="EMBL" id="AOO12057.1"/>
    </source>
</evidence>
<dbReference type="EMBL" id="KX349291">
    <property type="protein sequence ID" value="AOO11592.1"/>
    <property type="molecule type" value="Genomic_DNA"/>
</dbReference>
<reference evidence="6 7" key="1">
    <citation type="journal article" date="2016" name="Environ. Microbiol.">
        <title>Genomic diversification of marine cyanophages into stable ecotypes.</title>
        <authorList>
            <person name="Marston M.F."/>
            <person name="Martiny J.B."/>
        </authorList>
    </citation>
    <scope>NUCLEOTIDE SEQUENCE [LARGE SCALE GENOMIC DNA]</scope>
    <source>
        <strain evidence="2">ES_42_0910</strain>
        <strain evidence="3">Np_20_0711</strain>
        <strain evidence="4">Np_42_0711</strain>
        <strain evidence="5">Sn_13_0910</strain>
    </source>
</reference>
<keyword evidence="6" id="KW-1185">Reference proteome</keyword>
<dbReference type="Proteomes" id="UP000225178">
    <property type="component" value="Segment"/>
</dbReference>
<protein>
    <submittedName>
        <fullName evidence="5">Uncharacterized protein</fullName>
    </submittedName>
</protein>
<dbReference type="EMBL" id="KX349296">
    <property type="protein sequence ID" value="AOO12758.1"/>
    <property type="molecule type" value="Genomic_DNA"/>
</dbReference>